<sequence>NMPILEGEKVTKYFGGLAAVSKVDFNVDQGEVVGLIGPNGAGKTTLFNLISGAFVPKPGVIRFKGENITGLKPHRICRMGMARTFQEVKIFSDMPVMQNVLLGSLFGTSTGMSSADAAKEAAELLDFVGLSAVRETPAGGLTLANQKRVEVARALATKAELLLLDELMAGLNPTETAEAMELVTRIRGRGVTIFMIEHVMRAIMGVCDRIMVLHHGEKIADGTPKEIATSKTVIEVYLGE</sequence>
<dbReference type="PANTHER" id="PTHR45772:SF7">
    <property type="entry name" value="AMINO ACID ABC TRANSPORTER ATP-BINDING PROTEIN"/>
    <property type="match status" value="1"/>
</dbReference>
<organism evidence="5">
    <name type="scientific">marine sediment metagenome</name>
    <dbReference type="NCBI Taxonomy" id="412755"/>
    <lineage>
        <taxon>unclassified sequences</taxon>
        <taxon>metagenomes</taxon>
        <taxon>ecological metagenomes</taxon>
    </lineage>
</organism>
<gene>
    <name evidence="5" type="ORF">S06H3_03987</name>
</gene>
<dbReference type="PROSITE" id="PS50893">
    <property type="entry name" value="ABC_TRANSPORTER_2"/>
    <property type="match status" value="1"/>
</dbReference>
<dbReference type="InterPro" id="IPR051120">
    <property type="entry name" value="ABC_AA/LPS_Transport"/>
</dbReference>
<feature type="domain" description="ABC transporter" evidence="4">
    <location>
        <begin position="5"/>
        <end position="240"/>
    </location>
</feature>
<evidence type="ECO:0000313" key="5">
    <source>
        <dbReference type="EMBL" id="GAH95186.1"/>
    </source>
</evidence>
<dbReference type="GO" id="GO:1903805">
    <property type="term" value="P:L-valine import across plasma membrane"/>
    <property type="evidence" value="ECO:0007669"/>
    <property type="project" value="TreeGrafter"/>
</dbReference>
<evidence type="ECO:0000256" key="2">
    <source>
        <dbReference type="ARBA" id="ARBA00022741"/>
    </source>
</evidence>
<dbReference type="GO" id="GO:0005304">
    <property type="term" value="F:L-valine transmembrane transporter activity"/>
    <property type="evidence" value="ECO:0007669"/>
    <property type="project" value="TreeGrafter"/>
</dbReference>
<evidence type="ECO:0000256" key="1">
    <source>
        <dbReference type="ARBA" id="ARBA00022448"/>
    </source>
</evidence>
<proteinExistence type="predicted"/>
<keyword evidence="2" id="KW-0547">Nucleotide-binding</keyword>
<dbReference type="GO" id="GO:1903806">
    <property type="term" value="P:L-isoleucine import across plasma membrane"/>
    <property type="evidence" value="ECO:0007669"/>
    <property type="project" value="TreeGrafter"/>
</dbReference>
<reference evidence="5" key="1">
    <citation type="journal article" date="2014" name="Front. Microbiol.">
        <title>High frequency of phylogenetically diverse reductive dehalogenase-homologous genes in deep subseafloor sedimentary metagenomes.</title>
        <authorList>
            <person name="Kawai M."/>
            <person name="Futagami T."/>
            <person name="Toyoda A."/>
            <person name="Takaki Y."/>
            <person name="Nishi S."/>
            <person name="Hori S."/>
            <person name="Arai W."/>
            <person name="Tsubouchi T."/>
            <person name="Morono Y."/>
            <person name="Uchiyama I."/>
            <person name="Ito T."/>
            <person name="Fujiyama A."/>
            <person name="Inagaki F."/>
            <person name="Takami H."/>
        </authorList>
    </citation>
    <scope>NUCLEOTIDE SEQUENCE</scope>
    <source>
        <strain evidence="5">Expedition CK06-06</strain>
    </source>
</reference>
<dbReference type="GO" id="GO:0015188">
    <property type="term" value="F:L-isoleucine transmembrane transporter activity"/>
    <property type="evidence" value="ECO:0007669"/>
    <property type="project" value="TreeGrafter"/>
</dbReference>
<accession>X1JKC9</accession>
<dbReference type="EMBL" id="BARV01001355">
    <property type="protein sequence ID" value="GAH95186.1"/>
    <property type="molecule type" value="Genomic_DNA"/>
</dbReference>
<dbReference type="GO" id="GO:0005886">
    <property type="term" value="C:plasma membrane"/>
    <property type="evidence" value="ECO:0007669"/>
    <property type="project" value="TreeGrafter"/>
</dbReference>
<dbReference type="InterPro" id="IPR003593">
    <property type="entry name" value="AAA+_ATPase"/>
</dbReference>
<keyword evidence="1" id="KW-0813">Transport</keyword>
<keyword evidence="3" id="KW-0067">ATP-binding</keyword>
<dbReference type="Pfam" id="PF00005">
    <property type="entry name" value="ABC_tran"/>
    <property type="match status" value="1"/>
</dbReference>
<dbReference type="SUPFAM" id="SSF52540">
    <property type="entry name" value="P-loop containing nucleoside triphosphate hydrolases"/>
    <property type="match status" value="1"/>
</dbReference>
<dbReference type="GO" id="GO:0042941">
    <property type="term" value="P:D-alanine transmembrane transport"/>
    <property type="evidence" value="ECO:0007669"/>
    <property type="project" value="TreeGrafter"/>
</dbReference>
<dbReference type="AlphaFoldDB" id="X1JKC9"/>
<dbReference type="CDD" id="cd03219">
    <property type="entry name" value="ABC_Mj1267_LivG_branched"/>
    <property type="match status" value="1"/>
</dbReference>
<dbReference type="Gene3D" id="3.40.50.300">
    <property type="entry name" value="P-loop containing nucleotide triphosphate hydrolases"/>
    <property type="match status" value="1"/>
</dbReference>
<dbReference type="InterPro" id="IPR003439">
    <property type="entry name" value="ABC_transporter-like_ATP-bd"/>
</dbReference>
<dbReference type="GO" id="GO:0005524">
    <property type="term" value="F:ATP binding"/>
    <property type="evidence" value="ECO:0007669"/>
    <property type="project" value="UniProtKB-KW"/>
</dbReference>
<protein>
    <recommendedName>
        <fullName evidence="4">ABC transporter domain-containing protein</fullName>
    </recommendedName>
</protein>
<feature type="non-terminal residue" evidence="5">
    <location>
        <position position="1"/>
    </location>
</feature>
<dbReference type="GO" id="GO:0015808">
    <property type="term" value="P:L-alanine transport"/>
    <property type="evidence" value="ECO:0007669"/>
    <property type="project" value="TreeGrafter"/>
</dbReference>
<dbReference type="InterPro" id="IPR032823">
    <property type="entry name" value="BCA_ABC_TP_C"/>
</dbReference>
<evidence type="ECO:0000256" key="3">
    <source>
        <dbReference type="ARBA" id="ARBA00022840"/>
    </source>
</evidence>
<dbReference type="PANTHER" id="PTHR45772">
    <property type="entry name" value="CONSERVED COMPONENT OF ABC TRANSPORTER FOR NATURAL AMINO ACIDS-RELATED"/>
    <property type="match status" value="1"/>
</dbReference>
<dbReference type="GO" id="GO:0016887">
    <property type="term" value="F:ATP hydrolysis activity"/>
    <property type="evidence" value="ECO:0007669"/>
    <property type="project" value="InterPro"/>
</dbReference>
<dbReference type="FunFam" id="3.40.50.300:FF:000421">
    <property type="entry name" value="Branched-chain amino acid ABC transporter ATP-binding protein"/>
    <property type="match status" value="1"/>
</dbReference>
<dbReference type="InterPro" id="IPR027417">
    <property type="entry name" value="P-loop_NTPase"/>
</dbReference>
<dbReference type="Pfam" id="PF12399">
    <property type="entry name" value="BCA_ABC_TP_C"/>
    <property type="match status" value="1"/>
</dbReference>
<name>X1JKC9_9ZZZZ</name>
<dbReference type="SMART" id="SM00382">
    <property type="entry name" value="AAA"/>
    <property type="match status" value="1"/>
</dbReference>
<comment type="caution">
    <text evidence="5">The sequence shown here is derived from an EMBL/GenBank/DDBJ whole genome shotgun (WGS) entry which is preliminary data.</text>
</comment>
<evidence type="ECO:0000259" key="4">
    <source>
        <dbReference type="PROSITE" id="PS50893"/>
    </source>
</evidence>
<dbReference type="GO" id="GO:0015192">
    <property type="term" value="F:L-phenylalanine transmembrane transporter activity"/>
    <property type="evidence" value="ECO:0007669"/>
    <property type="project" value="TreeGrafter"/>
</dbReference>